<dbReference type="GO" id="GO:0035725">
    <property type="term" value="P:sodium ion transmembrane transport"/>
    <property type="evidence" value="ECO:0007669"/>
    <property type="project" value="TreeGrafter"/>
</dbReference>
<feature type="transmembrane region" description="Helical" evidence="7">
    <location>
        <begin position="490"/>
        <end position="508"/>
    </location>
</feature>
<comment type="subcellular location">
    <subcellularLocation>
        <location evidence="1">Membrane</location>
        <topology evidence="1">Multi-pass membrane protein</topology>
    </subcellularLocation>
</comment>
<dbReference type="Pfam" id="PF00520">
    <property type="entry name" value="Ion_trans"/>
    <property type="match status" value="1"/>
</dbReference>
<evidence type="ECO:0000313" key="10">
    <source>
        <dbReference type="Proteomes" id="UP000009168"/>
    </source>
</evidence>
<evidence type="ECO:0000256" key="3">
    <source>
        <dbReference type="ARBA" id="ARBA00022692"/>
    </source>
</evidence>
<evidence type="ECO:0000256" key="4">
    <source>
        <dbReference type="ARBA" id="ARBA00022989"/>
    </source>
</evidence>
<dbReference type="SUPFAM" id="SSF81324">
    <property type="entry name" value="Voltage-gated potassium channels"/>
    <property type="match status" value="1"/>
</dbReference>
<dbReference type="GO" id="GO:0098855">
    <property type="term" value="C:HCN channel complex"/>
    <property type="evidence" value="ECO:0007669"/>
    <property type="project" value="TreeGrafter"/>
</dbReference>
<feature type="transmembrane region" description="Helical" evidence="7">
    <location>
        <begin position="407"/>
        <end position="432"/>
    </location>
</feature>
<evidence type="ECO:0000256" key="7">
    <source>
        <dbReference type="SAM" id="Phobius"/>
    </source>
</evidence>
<dbReference type="OrthoDB" id="426293at2759"/>
<dbReference type="InterPro" id="IPR014710">
    <property type="entry name" value="RmlC-like_jellyroll"/>
</dbReference>
<organism evidence="9 10">
    <name type="scientific">Tetrahymena thermophila (strain SB210)</name>
    <dbReference type="NCBI Taxonomy" id="312017"/>
    <lineage>
        <taxon>Eukaryota</taxon>
        <taxon>Sar</taxon>
        <taxon>Alveolata</taxon>
        <taxon>Ciliophora</taxon>
        <taxon>Intramacronucleata</taxon>
        <taxon>Oligohymenophorea</taxon>
        <taxon>Hymenostomatida</taxon>
        <taxon>Tetrahymenina</taxon>
        <taxon>Tetrahymenidae</taxon>
        <taxon>Tetrahymena</taxon>
    </lineage>
</organism>
<evidence type="ECO:0000256" key="1">
    <source>
        <dbReference type="ARBA" id="ARBA00004141"/>
    </source>
</evidence>
<feature type="transmembrane region" description="Helical" evidence="7">
    <location>
        <begin position="365"/>
        <end position="387"/>
    </location>
</feature>
<dbReference type="AlphaFoldDB" id="W7XD14"/>
<evidence type="ECO:0000256" key="2">
    <source>
        <dbReference type="ARBA" id="ARBA00022448"/>
    </source>
</evidence>
<dbReference type="Proteomes" id="UP000009168">
    <property type="component" value="Unassembled WGS sequence"/>
</dbReference>
<dbReference type="CDD" id="cd00038">
    <property type="entry name" value="CAP_ED"/>
    <property type="match status" value="1"/>
</dbReference>
<dbReference type="GO" id="GO:0003254">
    <property type="term" value="P:regulation of membrane depolarization"/>
    <property type="evidence" value="ECO:0007669"/>
    <property type="project" value="TreeGrafter"/>
</dbReference>
<dbReference type="Gene3D" id="2.60.120.10">
    <property type="entry name" value="Jelly Rolls"/>
    <property type="match status" value="1"/>
</dbReference>
<sequence length="1104" mass="130309">MNSNRKQYIEQNCQQQYQKQQSELLSQGLLEITSPITQQENQASYKSQVIKLNKIDIRLGDFQRQQWILQDKFSQKSVQQSLNSIDQDNFQHQKDDTILKDEYSQDQNIAASRDEKYNKNLFQQNEEKNCLNESNIQKNLESSSAVIKVRQGRKTIFRPKRDESIVDSAYKKKKTKKVEQQNKLNYYSERDLDHQRDDVLSQESKHKNKKEKVWISRFFNILLFVNRFLVRNRQKLLFFHPNQLQSHQAEAINDVVYQFNNEFDNRNIVKDNIFRSKFKIPFINFQNKIIATLKRVLDPIPVILPYHNFSISWDLIILIMILINVIKIPYELAFNNGDISIGIVSFSTYYENGVLQKQRKGCTYICLWLNPLGISLLRMFFLVKFIQLYDTIEKLAEAFQLSYKYHFVVNLVVLFIEVVLLCHLFACIWYSIGNYEFKNGLTPNWIQKYSADDNNQYQQYIDSIYFSVVTIGTIGFGDIVPVSILEKSCLTAMSIFSCGIFAYILSNIQNVYREYQMKQEGYNNKLSELNNYMFNREVNPTLQQMARKYLKYVHDQGFQQGVMPCETLNSLSISLREEIKEDIFKKSIDNIKFLQQFSPQLRFQLSRKMIEINYGPDEFIMKSGEFQQPRLYYILKGQVDVCLDKQNLQQQNSLNSQVFSLQKQTDIIGLFEFTTQTQLCMTNARSVGVTTVHVLALDDFLEAINQNSSDKEIYFHQKDLINLYKNYEQTKLFCYSCKSSQHLIKDCPVFFYKPNKQKIINKHVQGQNYLRMNIRNKQNSRFNSLAIVNQLRQDILQFCEENESDIDSLYQSQSTLKDTLQNIDVNDCILAQQSSLSPLKPKSEVNLRMAKDRNQEKDDIMHIDDEFKKKQSEKSEKQSKLNAIQQEASFLECCKLNEDFKLDSLLNQNFICSEQNIAEKQVDKRESIKNNEIQAHRSSFNNCGLVSKKNSFMQINNIHQSQLSQRISMGILDKNINLINQKAINENIMSNKEKQKYMKSLQSLKTQNIQTQKRNSIRYSQIQNFLNLLTSNIIKKENNPQEEIQEELIIDTIRIYKYYMPNNNAFIVIKKYNKYQNKKKEREKQKLLEIVSNNLQHRSIFQKF</sequence>
<name>W7XD14_TETTS</name>
<dbReference type="InterPro" id="IPR005821">
    <property type="entry name" value="Ion_trans_dom"/>
</dbReference>
<keyword evidence="10" id="KW-1185">Reference proteome</keyword>
<dbReference type="eggNOG" id="KOG0501">
    <property type="taxonomic scope" value="Eukaryota"/>
</dbReference>
<dbReference type="KEGG" id="tet:TTHERM_000686029"/>
<feature type="transmembrane region" description="Helical" evidence="7">
    <location>
        <begin position="306"/>
        <end position="326"/>
    </location>
</feature>
<dbReference type="InterPro" id="IPR000595">
    <property type="entry name" value="cNMP-bd_dom"/>
</dbReference>
<keyword evidence="2" id="KW-0813">Transport</keyword>
<keyword evidence="3 7" id="KW-0812">Transmembrane</keyword>
<evidence type="ECO:0000256" key="6">
    <source>
        <dbReference type="ARBA" id="ARBA00023136"/>
    </source>
</evidence>
<reference evidence="10" key="1">
    <citation type="journal article" date="2006" name="PLoS Biol.">
        <title>Macronuclear genome sequence of the ciliate Tetrahymena thermophila, a model eukaryote.</title>
        <authorList>
            <person name="Eisen J.A."/>
            <person name="Coyne R.S."/>
            <person name="Wu M."/>
            <person name="Wu D."/>
            <person name="Thiagarajan M."/>
            <person name="Wortman J.R."/>
            <person name="Badger J.H."/>
            <person name="Ren Q."/>
            <person name="Amedeo P."/>
            <person name="Jones K.M."/>
            <person name="Tallon L.J."/>
            <person name="Delcher A.L."/>
            <person name="Salzberg S.L."/>
            <person name="Silva J.C."/>
            <person name="Haas B.J."/>
            <person name="Majoros W.H."/>
            <person name="Farzad M."/>
            <person name="Carlton J.M."/>
            <person name="Smith R.K. Jr."/>
            <person name="Garg J."/>
            <person name="Pearlman R.E."/>
            <person name="Karrer K.M."/>
            <person name="Sun L."/>
            <person name="Manning G."/>
            <person name="Elde N.C."/>
            <person name="Turkewitz A.P."/>
            <person name="Asai D.J."/>
            <person name="Wilkes D.E."/>
            <person name="Wang Y."/>
            <person name="Cai H."/>
            <person name="Collins K."/>
            <person name="Stewart B.A."/>
            <person name="Lee S.R."/>
            <person name="Wilamowska K."/>
            <person name="Weinberg Z."/>
            <person name="Ruzzo W.L."/>
            <person name="Wloga D."/>
            <person name="Gaertig J."/>
            <person name="Frankel J."/>
            <person name="Tsao C.-C."/>
            <person name="Gorovsky M.A."/>
            <person name="Keeling P.J."/>
            <person name="Waller R.F."/>
            <person name="Patron N.J."/>
            <person name="Cherry J.M."/>
            <person name="Stover N.A."/>
            <person name="Krieger C.J."/>
            <person name="del Toro C."/>
            <person name="Ryder H.F."/>
            <person name="Williamson S.C."/>
            <person name="Barbeau R.A."/>
            <person name="Hamilton E.P."/>
            <person name="Orias E."/>
        </authorList>
    </citation>
    <scope>NUCLEOTIDE SEQUENCE [LARGE SCALE GENOMIC DNA]</scope>
    <source>
        <strain evidence="10">SB210</strain>
    </source>
</reference>
<proteinExistence type="predicted"/>
<keyword evidence="4 7" id="KW-1133">Transmembrane helix</keyword>
<accession>W7XD14</accession>
<feature type="transmembrane region" description="Helical" evidence="7">
    <location>
        <begin position="464"/>
        <end position="484"/>
    </location>
</feature>
<dbReference type="GeneID" id="24440201"/>
<protein>
    <submittedName>
        <fullName evidence="9">Cation channel family protein</fullName>
    </submittedName>
</protein>
<dbReference type="InParanoid" id="W7XD14"/>
<evidence type="ECO:0000256" key="5">
    <source>
        <dbReference type="ARBA" id="ARBA00023065"/>
    </source>
</evidence>
<dbReference type="Gene3D" id="1.10.287.70">
    <property type="match status" value="1"/>
</dbReference>
<dbReference type="InterPro" id="IPR051413">
    <property type="entry name" value="K/Na_HCN_channel"/>
</dbReference>
<dbReference type="RefSeq" id="XP_012655773.1">
    <property type="nucleotide sequence ID" value="XM_012800319.1"/>
</dbReference>
<dbReference type="SUPFAM" id="SSF51206">
    <property type="entry name" value="cAMP-binding domain-like"/>
    <property type="match status" value="1"/>
</dbReference>
<gene>
    <name evidence="9" type="ORF">TTHERM_000686029</name>
</gene>
<dbReference type="PANTHER" id="PTHR45689">
    <property type="entry name" value="I[[H]] CHANNEL, ISOFORM E"/>
    <property type="match status" value="1"/>
</dbReference>
<dbReference type="EMBL" id="GG662435">
    <property type="protein sequence ID" value="EWS71701.1"/>
    <property type="molecule type" value="Genomic_DNA"/>
</dbReference>
<keyword evidence="5" id="KW-0406">Ion transport</keyword>
<feature type="domain" description="Ion transport" evidence="8">
    <location>
        <begin position="369"/>
        <end position="516"/>
    </location>
</feature>
<dbReference type="PANTHER" id="PTHR45689:SF5">
    <property type="entry name" value="I[[H]] CHANNEL, ISOFORM E"/>
    <property type="match status" value="1"/>
</dbReference>
<dbReference type="InterPro" id="IPR018490">
    <property type="entry name" value="cNMP-bd_dom_sf"/>
</dbReference>
<keyword evidence="6 7" id="KW-0472">Membrane</keyword>
<evidence type="ECO:0000313" key="9">
    <source>
        <dbReference type="EMBL" id="EWS71701.1"/>
    </source>
</evidence>
<dbReference type="Gene3D" id="1.10.287.630">
    <property type="entry name" value="Helix hairpin bin"/>
    <property type="match status" value="1"/>
</dbReference>
<dbReference type="GO" id="GO:0005249">
    <property type="term" value="F:voltage-gated potassium channel activity"/>
    <property type="evidence" value="ECO:0007669"/>
    <property type="project" value="TreeGrafter"/>
</dbReference>
<feature type="transmembrane region" description="Helical" evidence="7">
    <location>
        <begin position="214"/>
        <end position="230"/>
    </location>
</feature>
<evidence type="ECO:0000259" key="8">
    <source>
        <dbReference type="Pfam" id="PF00520"/>
    </source>
</evidence>